<dbReference type="Gene3D" id="1.25.10.10">
    <property type="entry name" value="Leucine-rich Repeat Variant"/>
    <property type="match status" value="8"/>
</dbReference>
<dbReference type="InterPro" id="IPR011989">
    <property type="entry name" value="ARM-like"/>
</dbReference>
<dbReference type="PANTHER" id="PTHR12697">
    <property type="entry name" value="PBS LYASE HEAT-LIKE PROTEIN"/>
    <property type="match status" value="1"/>
</dbReference>
<dbReference type="GO" id="GO:0016829">
    <property type="term" value="F:lyase activity"/>
    <property type="evidence" value="ECO:0007669"/>
    <property type="project" value="UniProtKB-KW"/>
</dbReference>
<keyword evidence="4" id="KW-1185">Reference proteome</keyword>
<dbReference type="InterPro" id="IPR004155">
    <property type="entry name" value="PBS_lyase_HEAT"/>
</dbReference>
<name>A0ABD4THZ6_9EURY</name>
<dbReference type="PROSITE" id="PS50077">
    <property type="entry name" value="HEAT_REPEAT"/>
    <property type="match status" value="1"/>
</dbReference>
<dbReference type="SMART" id="SM00185">
    <property type="entry name" value="ARM"/>
    <property type="match status" value="6"/>
</dbReference>
<comment type="function">
    <text evidence="1">Catalyzes the hydroxylation of the N(6)-(4-aminobutyl)-L-lysine intermediate produced by deoxyhypusine synthase/DHPS on a critical lysine of the eukaryotic translation initiation factor 5A/eIF-5A. This is the second step of the post-translational modification of that lysine into an unusual amino acid residue named hypusine. Hypusination is unique to mature eIF-5A factor and is essential for its function.</text>
</comment>
<protein>
    <submittedName>
        <fullName evidence="3">PBS lyase</fullName>
    </submittedName>
</protein>
<feature type="region of interest" description="Disordered" evidence="2">
    <location>
        <begin position="405"/>
        <end position="451"/>
    </location>
</feature>
<dbReference type="SMART" id="SM00567">
    <property type="entry name" value="EZ_HEAT"/>
    <property type="match status" value="20"/>
</dbReference>
<evidence type="ECO:0000313" key="4">
    <source>
        <dbReference type="Proteomes" id="UP001523230"/>
    </source>
</evidence>
<keyword evidence="3" id="KW-0456">Lyase</keyword>
<comment type="caution">
    <text evidence="3">The sequence shown here is derived from an EMBL/GenBank/DDBJ whole genome shotgun (WGS) entry which is preliminary data.</text>
</comment>
<dbReference type="AlphaFoldDB" id="A0ABD4THZ6"/>
<evidence type="ECO:0000313" key="3">
    <source>
        <dbReference type="EMBL" id="MCM2466746.1"/>
    </source>
</evidence>
<gene>
    <name evidence="3" type="ORF">DIC75_10620</name>
</gene>
<sequence>MAFFDKFRTNIEGFWQSKDYPGLIGDLDGEEPGSRADAARNLSAIGVSAVPELLGALENAGPASRVRMTEALASVGFSSVPLLLAVICRASPALQASMARAIARTGDGIFDALLPALHHEEPAIRCAAVIALRGMGRKAVPPLSEALRDRDRSIRKEAAGALAALGWAPDDLTEKVRFYFLLEDWAELAKLQGAAVPVLLKALGSKEPRIRSESARTLGKIRDARAIPALIRAVKDPQADVRVRAAEALGEMGHDQAKPALVEALNDPCHPVRMEAAWALDRLDWVPQSDLERAGYLIAREQWNELVRMGRPAIPPLIRALEVEYSGVRTGASEALRQLGQPAFDALNAAARSESPGLREQAEIALEYIRSRHEETSRAKPVQEAASGYDRELREGLAARKQIEDHFGPTARARNQPPRREPPPAARTEAVQPVAGGKAAVPEPPARHPADAGDLEELLEADGKAEETWTGTKSPLTPKTPVSLDEIVPCGDDGQATDDEKPAGEEVPAPAKQDMAVLPEPDATVGPPEPPWKTPERGTLERYLNALQSDDEVIRAAAIAALRSMGGPAVEFLVMALSDPHNGVRIAAAEAIGEIRDESGVDPLILLTNDAGQDVRTAAAAALGRIGDARAIGPLMRLFGDGYSGVRSVAAAAVAASGPDALEPLEAALDDPVPVVRLTAARAIGLVGNPRSIPLLIRHLEDPAREVGVVAARTLGRFGNHAVEPLSTVLREGGKEGRLAAIDALGGIEPGKADEALAYALRDEDREVREKAAAALMRRRAAGVWQSTFGNKAREEKEVATKKSPAREEGRRAFEQSGREEIDTLIAALKDSSVEVQASAATRLIGMGQPAAEGLLMALKNEDKEIQLAAAGVLGEMRETAVLPLMDALNDTDRFVRLVAARNLGNIGDKRAIQALSESLRREPESGVRAAVAEALGYMGSGQAIEPLALALRDRDEAVKVAAARSLGYIGDLRAIELLILALSDVDDRVRHAALEALKDPGGTARGHLVGALRSGGERLRAGVAEALEAVGWKPESGEELTLYLMALNRWAEVEQVGADALPVLAGALSNPSIEVRANAVRAISRIGGGEAVAPLILALQDDALVVRKRAERALVDMGNAVVPELNLAAGEVRPEAREGLQRIIDEIRAKGTGKP</sequence>
<feature type="region of interest" description="Disordered" evidence="2">
    <location>
        <begin position="465"/>
        <end position="511"/>
    </location>
</feature>
<dbReference type="SUPFAM" id="SSF48371">
    <property type="entry name" value="ARM repeat"/>
    <property type="match status" value="3"/>
</dbReference>
<dbReference type="Proteomes" id="UP001523230">
    <property type="component" value="Unassembled WGS sequence"/>
</dbReference>
<dbReference type="InterPro" id="IPR021133">
    <property type="entry name" value="HEAT_type_2"/>
</dbReference>
<dbReference type="PANTHER" id="PTHR12697:SF5">
    <property type="entry name" value="DEOXYHYPUSINE HYDROXYLASE"/>
    <property type="match status" value="1"/>
</dbReference>
<reference evidence="3 4" key="1">
    <citation type="submission" date="2018-05" db="EMBL/GenBank/DDBJ databases">
        <title>Isolation and characterization of genus Methanoculleus species and their viruses from deep sea marine sediment offshore southwestern Taiwan.</title>
        <authorList>
            <person name="Wei W.-H."/>
            <person name="Chen W.-C."/>
            <person name="Lai M.-C."/>
            <person name="Chen S.-C."/>
        </authorList>
    </citation>
    <scope>NUCLEOTIDE SEQUENCE [LARGE SCALE GENOMIC DNA]</scope>
    <source>
        <strain evidence="3 4">CWC-02</strain>
    </source>
</reference>
<evidence type="ECO:0000256" key="2">
    <source>
        <dbReference type="SAM" id="MobiDB-lite"/>
    </source>
</evidence>
<dbReference type="InterPro" id="IPR016024">
    <property type="entry name" value="ARM-type_fold"/>
</dbReference>
<accession>A0ABD4THZ6</accession>
<dbReference type="InterPro" id="IPR000225">
    <property type="entry name" value="Armadillo"/>
</dbReference>
<evidence type="ECO:0000256" key="1">
    <source>
        <dbReference type="ARBA" id="ARBA00045876"/>
    </source>
</evidence>
<dbReference type="RefSeq" id="WP_250988021.1">
    <property type="nucleotide sequence ID" value="NZ_QFDM01000003.1"/>
</dbReference>
<organism evidence="3 4">
    <name type="scientific">Methanoculleus oceani</name>
    <dbReference type="NCBI Taxonomy" id="2184756"/>
    <lineage>
        <taxon>Archaea</taxon>
        <taxon>Methanobacteriati</taxon>
        <taxon>Methanobacteriota</taxon>
        <taxon>Stenosarchaea group</taxon>
        <taxon>Methanomicrobia</taxon>
        <taxon>Methanomicrobiales</taxon>
        <taxon>Methanomicrobiaceae</taxon>
        <taxon>Methanoculleus</taxon>
    </lineage>
</organism>
<dbReference type="EMBL" id="QFDM01000003">
    <property type="protein sequence ID" value="MCM2466746.1"/>
    <property type="molecule type" value="Genomic_DNA"/>
</dbReference>
<dbReference type="Pfam" id="PF13646">
    <property type="entry name" value="HEAT_2"/>
    <property type="match status" value="7"/>
</dbReference>
<proteinExistence type="predicted"/>
<feature type="region of interest" description="Disordered" evidence="2">
    <location>
        <begin position="795"/>
        <end position="815"/>
    </location>
</feature>